<dbReference type="Proteomes" id="UP000037392">
    <property type="component" value="Unassembled WGS sequence"/>
</dbReference>
<dbReference type="RefSeq" id="WP_048931289.1">
    <property type="nucleotide sequence ID" value="NZ_KQ235888.1"/>
</dbReference>
<reference evidence="2 3" key="1">
    <citation type="submission" date="2011-04" db="EMBL/GenBank/DDBJ databases">
        <title>The Genome Sequence of Clostridium citroniae WAL-19142.</title>
        <authorList>
            <consortium name="The Broad Institute Genome Sequencing Platform"/>
            <person name="Earl A."/>
            <person name="Ward D."/>
            <person name="Feldgarden M."/>
            <person name="Gevers D."/>
            <person name="Warren Y.A."/>
            <person name="Tyrrell K.L."/>
            <person name="Citron D.M."/>
            <person name="Goldstein E.J."/>
            <person name="Daigneault M."/>
            <person name="Allen-Vercoe E."/>
            <person name="Young S.K."/>
            <person name="Zeng Q."/>
            <person name="Gargeya S."/>
            <person name="Fitzgerald M."/>
            <person name="Haas B."/>
            <person name="Abouelleil A."/>
            <person name="Alvarado L."/>
            <person name="Arachchi H.M."/>
            <person name="Berlin A."/>
            <person name="Brown A."/>
            <person name="Chapman S.B."/>
            <person name="Chen Z."/>
            <person name="Dunbar C."/>
            <person name="Freedman E."/>
            <person name="Gearin G."/>
            <person name="Gellesch M."/>
            <person name="Goldberg J."/>
            <person name="Griggs A."/>
            <person name="Gujja S."/>
            <person name="Heilman E.R."/>
            <person name="Heiman D."/>
            <person name="Howarth C."/>
            <person name="Larson L."/>
            <person name="Lui A."/>
            <person name="MacDonald P.J."/>
            <person name="Mehta T."/>
            <person name="Montmayeur A."/>
            <person name="Murphy C."/>
            <person name="Neiman D."/>
            <person name="Pearson M."/>
            <person name="Priest M."/>
            <person name="Roberts A."/>
            <person name="Saif S."/>
            <person name="Shea T."/>
            <person name="Shenoy N."/>
            <person name="Sisk P."/>
            <person name="Stolte C."/>
            <person name="Sykes S."/>
            <person name="White J."/>
            <person name="Yandava C."/>
            <person name="Wortman J."/>
            <person name="Nusbaum C."/>
            <person name="Birren B."/>
        </authorList>
    </citation>
    <scope>NUCLEOTIDE SEQUENCE [LARGE SCALE GENOMIC DNA]</scope>
    <source>
        <strain evidence="2 3">WAL-19142</strain>
    </source>
</reference>
<dbReference type="OrthoDB" id="1916917at2"/>
<sequence>MSRNIYTTTLRLNLDNAADREAWEHLQRLDKKTHRSVSCAVIADVNAYFGRQEQLAADPYLETREKEGAFLQEIQETIRESLQTAAPMNFAPWMQLMQGAVPADTAEKPEESEDMDAALDFADSF</sequence>
<name>A0A0J9E5B4_9FIRM</name>
<feature type="region of interest" description="Disordered" evidence="1">
    <location>
        <begin position="101"/>
        <end position="125"/>
    </location>
</feature>
<comment type="caution">
    <text evidence="2">The sequence shown here is derived from an EMBL/GenBank/DDBJ whole genome shotgun (WGS) entry which is preliminary data.</text>
</comment>
<protein>
    <submittedName>
        <fullName evidence="2">Uncharacterized protein</fullName>
    </submittedName>
</protein>
<accession>A0A0J9E5B4</accession>
<evidence type="ECO:0000313" key="2">
    <source>
        <dbReference type="EMBL" id="KMW10700.1"/>
    </source>
</evidence>
<gene>
    <name evidence="2" type="ORF">HMPREF9470_05550</name>
</gene>
<organism evidence="2 3">
    <name type="scientific">[Clostridium] citroniae WAL-19142</name>
    <dbReference type="NCBI Taxonomy" id="742734"/>
    <lineage>
        <taxon>Bacteria</taxon>
        <taxon>Bacillati</taxon>
        <taxon>Bacillota</taxon>
        <taxon>Clostridia</taxon>
        <taxon>Lachnospirales</taxon>
        <taxon>Lachnospiraceae</taxon>
        <taxon>Enterocloster</taxon>
    </lineage>
</organism>
<dbReference type="GeneID" id="93166057"/>
<evidence type="ECO:0000256" key="1">
    <source>
        <dbReference type="SAM" id="MobiDB-lite"/>
    </source>
</evidence>
<dbReference type="AlphaFoldDB" id="A0A0J9E5B4"/>
<dbReference type="PATRIC" id="fig|742734.4.peg.5939"/>
<proteinExistence type="predicted"/>
<evidence type="ECO:0000313" key="3">
    <source>
        <dbReference type="Proteomes" id="UP000037392"/>
    </source>
</evidence>
<dbReference type="EMBL" id="ADLK01000059">
    <property type="protein sequence ID" value="KMW10700.1"/>
    <property type="molecule type" value="Genomic_DNA"/>
</dbReference>